<sequence>MNPFPGFATFGTAGFTADASSFSFKGAYVKGLANRHFAGIPNRNSIAALHESTHLRVRESSGDASTCGGESASAPFNRGLEWWRKRGRILRLGLPRRERERMRAADRDACHGWSRGSSPFQKNS</sequence>
<dbReference type="AlphaFoldDB" id="A0A7S3TIM9"/>
<feature type="compositionally biased region" description="Polar residues" evidence="1">
    <location>
        <begin position="115"/>
        <end position="124"/>
    </location>
</feature>
<evidence type="ECO:0000313" key="2">
    <source>
        <dbReference type="EMBL" id="CAE0583841.1"/>
    </source>
</evidence>
<organism evidence="2">
    <name type="scientific">Emiliania huxleyi</name>
    <name type="common">Coccolithophore</name>
    <name type="synonym">Pontosphaera huxleyi</name>
    <dbReference type="NCBI Taxonomy" id="2903"/>
    <lineage>
        <taxon>Eukaryota</taxon>
        <taxon>Haptista</taxon>
        <taxon>Haptophyta</taxon>
        <taxon>Prymnesiophyceae</taxon>
        <taxon>Isochrysidales</taxon>
        <taxon>Noelaerhabdaceae</taxon>
        <taxon>Emiliania</taxon>
    </lineage>
</organism>
<feature type="compositionally biased region" description="Basic and acidic residues" evidence="1">
    <location>
        <begin position="97"/>
        <end position="110"/>
    </location>
</feature>
<dbReference type="EMBL" id="HBIR01048888">
    <property type="protein sequence ID" value="CAE0583841.1"/>
    <property type="molecule type" value="Transcribed_RNA"/>
</dbReference>
<reference evidence="2" key="1">
    <citation type="submission" date="2021-01" db="EMBL/GenBank/DDBJ databases">
        <authorList>
            <person name="Corre E."/>
            <person name="Pelletier E."/>
            <person name="Niang G."/>
            <person name="Scheremetjew M."/>
            <person name="Finn R."/>
            <person name="Kale V."/>
            <person name="Holt S."/>
            <person name="Cochrane G."/>
            <person name="Meng A."/>
            <person name="Brown T."/>
            <person name="Cohen L."/>
        </authorList>
    </citation>
    <scope>NUCLEOTIDE SEQUENCE</scope>
    <source>
        <strain evidence="2">379</strain>
    </source>
</reference>
<feature type="region of interest" description="Disordered" evidence="1">
    <location>
        <begin position="97"/>
        <end position="124"/>
    </location>
</feature>
<gene>
    <name evidence="2" type="ORF">EHUX00137_LOCUS38190</name>
</gene>
<name>A0A7S3TIM9_EMIHU</name>
<evidence type="ECO:0000256" key="1">
    <source>
        <dbReference type="SAM" id="MobiDB-lite"/>
    </source>
</evidence>
<accession>A0A7S3TIM9</accession>
<protein>
    <submittedName>
        <fullName evidence="2">Uncharacterized protein</fullName>
    </submittedName>
</protein>
<proteinExistence type="predicted"/>